<sequence>MDNQDFISTGILRSDLKVGVVSSVSAQAVRVNLTHAGSVSGSYIHGNRYGKGEVGEILLIEGQQSIILGRMIEVKLPERDRNEVSERSTGKDNIDAIGYIQLLGSINISDLKVESGIKSFPRLGDRVFSAPLEFISLIPELINKGINEADNNNISINLGVISGGIDSFVRVTPEKLFGRHCAILGATGGGKSWTTSKIIEECSNYKGSKIVIIDATSEYRSFDSDNVIHYHIGNPLNSHDNSIEFRIPPTDFVESDFIAMFDPSGKVQGPKLKEAIKSLRLVTLDPRIATNGVLIKINQPKTDYRRALNTSGNSKLVDNPSQPFDVTKIIPQIIQECCWDNQDSWGAANNDLGYCSSLLTRIQAVIYSPSLKSVFHGDETLSSLGEVFDDFLNGDKRVLRLCLSDVSYEFYAREILANVIGRKLLILARSESFRKQPLLVIVDEAHNFLGKRVGSEDHSVKLDAFEMIAKEGRKYGLNICLTTQRPRDITEGVLSQIGTLLVHRLTNDRDREVVERACGEIDRAAAAFLPSLKQGEIALVGVDFPIPMTIQIGKPVYPPKSDSPSFQNIWSKN</sequence>
<dbReference type="STRING" id="2034155.BMI79_14495"/>
<feature type="domain" description="Helicase HerA central" evidence="1">
    <location>
        <begin position="168"/>
        <end position="280"/>
    </location>
</feature>
<dbReference type="InterPro" id="IPR027417">
    <property type="entry name" value="P-loop_NTPase"/>
</dbReference>
<dbReference type="AlphaFoldDB" id="A0A1S8CGP4"/>
<protein>
    <submittedName>
        <fullName evidence="2">Cell division protein FtsK</fullName>
    </submittedName>
</protein>
<reference evidence="2 3" key="1">
    <citation type="submission" date="2016-11" db="EMBL/GenBank/DDBJ databases">
        <title>Rahnella oryzae sp. nov., isolated from rice root.</title>
        <authorList>
            <person name="Zhang X.-X."/>
            <person name="Zhang J."/>
        </authorList>
    </citation>
    <scope>NUCLEOTIDE SEQUENCE [LARGE SCALE GENOMIC DNA]</scope>
    <source>
        <strain evidence="2 3">J11-6</strain>
    </source>
</reference>
<dbReference type="EMBL" id="MOXD01000008">
    <property type="protein sequence ID" value="OMQ21296.1"/>
    <property type="molecule type" value="Genomic_DNA"/>
</dbReference>
<dbReference type="RefSeq" id="WP_076942929.1">
    <property type="nucleotide sequence ID" value="NZ_MOXD01000008.1"/>
</dbReference>
<dbReference type="OrthoDB" id="9806951at2"/>
<dbReference type="PANTHER" id="PTHR42957">
    <property type="entry name" value="HELICASE MJ1565-RELATED"/>
    <property type="match status" value="1"/>
</dbReference>
<name>A0A1S8CGP4_9GAMM</name>
<organism evidence="2 3">
    <name type="scientific">Serratia oryzae</name>
    <dbReference type="NCBI Taxonomy" id="2034155"/>
    <lineage>
        <taxon>Bacteria</taxon>
        <taxon>Pseudomonadati</taxon>
        <taxon>Pseudomonadota</taxon>
        <taxon>Gammaproteobacteria</taxon>
        <taxon>Enterobacterales</taxon>
        <taxon>Yersiniaceae</taxon>
        <taxon>Serratia</taxon>
    </lineage>
</organism>
<keyword evidence="2" id="KW-0131">Cell cycle</keyword>
<comment type="caution">
    <text evidence="2">The sequence shown here is derived from an EMBL/GenBank/DDBJ whole genome shotgun (WGS) entry which is preliminary data.</text>
</comment>
<gene>
    <name evidence="2" type="ORF">BMI79_14495</name>
</gene>
<accession>A0A1S8CGP4</accession>
<dbReference type="PANTHER" id="PTHR42957:SF1">
    <property type="entry name" value="HELICASE MJ1565-RELATED"/>
    <property type="match status" value="1"/>
</dbReference>
<dbReference type="SUPFAM" id="SSF52540">
    <property type="entry name" value="P-loop containing nucleoside triphosphate hydrolases"/>
    <property type="match status" value="1"/>
</dbReference>
<keyword evidence="3" id="KW-1185">Reference proteome</keyword>
<keyword evidence="2" id="KW-0132">Cell division</keyword>
<dbReference type="Pfam" id="PF01935">
    <property type="entry name" value="DUF87"/>
    <property type="match status" value="1"/>
</dbReference>
<evidence type="ECO:0000313" key="3">
    <source>
        <dbReference type="Proteomes" id="UP000216021"/>
    </source>
</evidence>
<dbReference type="Proteomes" id="UP000216021">
    <property type="component" value="Unassembled WGS sequence"/>
</dbReference>
<evidence type="ECO:0000313" key="2">
    <source>
        <dbReference type="EMBL" id="OMQ21296.1"/>
    </source>
</evidence>
<dbReference type="GO" id="GO:0051301">
    <property type="term" value="P:cell division"/>
    <property type="evidence" value="ECO:0007669"/>
    <property type="project" value="UniProtKB-KW"/>
</dbReference>
<evidence type="ECO:0000259" key="1">
    <source>
        <dbReference type="Pfam" id="PF01935"/>
    </source>
</evidence>
<dbReference type="InterPro" id="IPR008571">
    <property type="entry name" value="HerA-like"/>
</dbReference>
<dbReference type="InterPro" id="IPR002789">
    <property type="entry name" value="HerA_central"/>
</dbReference>
<proteinExistence type="predicted"/>
<dbReference type="Gene3D" id="3.40.50.300">
    <property type="entry name" value="P-loop containing nucleotide triphosphate hydrolases"/>
    <property type="match status" value="2"/>
</dbReference>